<dbReference type="RefSeq" id="XP_003101944.2">
    <property type="nucleotide sequence ID" value="XM_003101896.2"/>
</dbReference>
<dbReference type="AlphaFoldDB" id="E3MPK1"/>
<name>E3MPK1_CAERE</name>
<dbReference type="HOGENOM" id="CLU_2040249_0_0_1"/>
<evidence type="ECO:0000313" key="2">
    <source>
        <dbReference type="Proteomes" id="UP000008281"/>
    </source>
</evidence>
<reference evidence="1" key="1">
    <citation type="submission" date="2007-07" db="EMBL/GenBank/DDBJ databases">
        <title>PCAP assembly of the Caenorhabditis remanei genome.</title>
        <authorList>
            <consortium name="The Caenorhabditis remanei Sequencing Consortium"/>
            <person name="Wilson R.K."/>
        </authorList>
    </citation>
    <scope>NUCLEOTIDE SEQUENCE [LARGE SCALE GENOMIC DNA]</scope>
    <source>
        <strain evidence="1">PB4641</strain>
    </source>
</reference>
<accession>E3MPK1</accession>
<dbReference type="KEGG" id="crq:GCK72_026134"/>
<dbReference type="CTD" id="9813701"/>
<keyword evidence="2" id="KW-1185">Reference proteome</keyword>
<organism evidence="2">
    <name type="scientific">Caenorhabditis remanei</name>
    <name type="common">Caenorhabditis vulgaris</name>
    <dbReference type="NCBI Taxonomy" id="31234"/>
    <lineage>
        <taxon>Eukaryota</taxon>
        <taxon>Metazoa</taxon>
        <taxon>Ecdysozoa</taxon>
        <taxon>Nematoda</taxon>
        <taxon>Chromadorea</taxon>
        <taxon>Rhabditida</taxon>
        <taxon>Rhabditina</taxon>
        <taxon>Rhabditomorpha</taxon>
        <taxon>Rhabditoidea</taxon>
        <taxon>Rhabditidae</taxon>
        <taxon>Peloderinae</taxon>
        <taxon>Caenorhabditis</taxon>
    </lineage>
</organism>
<sequence length="121" mass="13736">MARLRALLAGFPEIDEETLLYRGTGLYTPHNGSFDHMNWTAMQVVEWVSFFCLDYNVLSTLLHLNFDGECLDAFPFHNPLVWETIGIHHDVGCAIALNYLVLRDHANYLEANGLLEPNAVD</sequence>
<dbReference type="GeneID" id="9813701"/>
<proteinExistence type="predicted"/>
<evidence type="ECO:0000313" key="1">
    <source>
        <dbReference type="EMBL" id="EFP06520.1"/>
    </source>
</evidence>
<dbReference type="EMBL" id="DS268463">
    <property type="protein sequence ID" value="EFP06520.1"/>
    <property type="molecule type" value="Genomic_DNA"/>
</dbReference>
<dbReference type="InParanoid" id="E3MPK1"/>
<protein>
    <submittedName>
        <fullName evidence="1">Uncharacterized protein</fullName>
    </submittedName>
</protein>
<dbReference type="Proteomes" id="UP000008281">
    <property type="component" value="Unassembled WGS sequence"/>
</dbReference>
<gene>
    <name evidence="1" type="ORF">CRE_08350</name>
</gene>